<gene>
    <name evidence="1" type="ORF">TBIB3V08_LOCUS2539</name>
</gene>
<reference evidence="1" key="1">
    <citation type="submission" date="2020-11" db="EMBL/GenBank/DDBJ databases">
        <authorList>
            <person name="Tran Van P."/>
        </authorList>
    </citation>
    <scope>NUCLEOTIDE SEQUENCE</scope>
</reference>
<proteinExistence type="predicted"/>
<dbReference type="AlphaFoldDB" id="A0A7R9HXS9"/>
<accession>A0A7R9HXS9</accession>
<dbReference type="EMBL" id="OD564848">
    <property type="protein sequence ID" value="CAD7440009.1"/>
    <property type="molecule type" value="Genomic_DNA"/>
</dbReference>
<organism evidence="1">
    <name type="scientific">Timema bartmani</name>
    <dbReference type="NCBI Taxonomy" id="61472"/>
    <lineage>
        <taxon>Eukaryota</taxon>
        <taxon>Metazoa</taxon>
        <taxon>Ecdysozoa</taxon>
        <taxon>Arthropoda</taxon>
        <taxon>Hexapoda</taxon>
        <taxon>Insecta</taxon>
        <taxon>Pterygota</taxon>
        <taxon>Neoptera</taxon>
        <taxon>Polyneoptera</taxon>
        <taxon>Phasmatodea</taxon>
        <taxon>Timematodea</taxon>
        <taxon>Timematoidea</taxon>
        <taxon>Timematidae</taxon>
        <taxon>Timema</taxon>
    </lineage>
</organism>
<sequence>MQISRKSSKTYRMKPQTYTMASCEYSYLGPTWGIRTDETNPYDKFEDCTLRALALKRMKRGRSSTHILFCVMQQAEILRRSPRSGEKGLDNVSSGALRPLTSDLNTPRIDSYRFSMANLEGSFIGSGLTPWARDSVWLYSLE</sequence>
<name>A0A7R9HXS9_9NEOP</name>
<evidence type="ECO:0000313" key="1">
    <source>
        <dbReference type="EMBL" id="CAD7440009.1"/>
    </source>
</evidence>
<protein>
    <submittedName>
        <fullName evidence="1">Uncharacterized protein</fullName>
    </submittedName>
</protein>